<comment type="caution">
    <text evidence="2">The sequence shown here is derived from an EMBL/GenBank/DDBJ whole genome shotgun (WGS) entry which is preliminary data.</text>
</comment>
<dbReference type="NCBIfam" id="NF005559">
    <property type="entry name" value="PRK07231.1"/>
    <property type="match status" value="1"/>
</dbReference>
<accession>A0ABV2X259</accession>
<keyword evidence="3" id="KW-1185">Reference proteome</keyword>
<dbReference type="PRINTS" id="PR00080">
    <property type="entry name" value="SDRFAMILY"/>
</dbReference>
<dbReference type="EC" id="1.1.1.-" evidence="2"/>
<dbReference type="SUPFAM" id="SSF51735">
    <property type="entry name" value="NAD(P)-binding Rossmann-fold domains"/>
    <property type="match status" value="1"/>
</dbReference>
<gene>
    <name evidence="2" type="ORF">ABZ510_36045</name>
</gene>
<dbReference type="InterPro" id="IPR002347">
    <property type="entry name" value="SDR_fam"/>
</dbReference>
<dbReference type="InterPro" id="IPR036291">
    <property type="entry name" value="NAD(P)-bd_dom_sf"/>
</dbReference>
<dbReference type="RefSeq" id="WP_356960144.1">
    <property type="nucleotide sequence ID" value="NZ_JBEYBD010000047.1"/>
</dbReference>
<organism evidence="2 3">
    <name type="scientific">Nocardia rhamnosiphila</name>
    <dbReference type="NCBI Taxonomy" id="426716"/>
    <lineage>
        <taxon>Bacteria</taxon>
        <taxon>Bacillati</taxon>
        <taxon>Actinomycetota</taxon>
        <taxon>Actinomycetes</taxon>
        <taxon>Mycobacteriales</taxon>
        <taxon>Nocardiaceae</taxon>
        <taxon>Nocardia</taxon>
    </lineage>
</organism>
<comment type="similarity">
    <text evidence="1">Belongs to the short-chain dehydrogenases/reductases (SDR) family.</text>
</comment>
<sequence length="253" mass="26568">MRLDGKVAIVTGGARNIGREYCLALAREGASVVVADVLDPGATAREIENVGGKSLGVVCDVSSQTDTQRLVERTVETFGRLDVLVNNAAIYGDIDLGMIEQLSPEAWDKTLAVNLKGPFLCTRAALPVMKEQGSGSIINISSASVFFGLEGNSHYIASKAGVLGLTRSTAREAGPFGVRANSVTPGFTMSQASADLVEKNSMQGARDGIVAMTSLRRVEEPGDLVGAIVFLASDESAFISGQTLNVDGGWFMH</sequence>
<dbReference type="GO" id="GO:0016491">
    <property type="term" value="F:oxidoreductase activity"/>
    <property type="evidence" value="ECO:0007669"/>
    <property type="project" value="UniProtKB-KW"/>
</dbReference>
<proteinExistence type="inferred from homology"/>
<evidence type="ECO:0000313" key="3">
    <source>
        <dbReference type="Proteomes" id="UP001550628"/>
    </source>
</evidence>
<name>A0ABV2X259_9NOCA</name>
<dbReference type="PANTHER" id="PTHR42760:SF40">
    <property type="entry name" value="3-OXOACYL-[ACYL-CARRIER-PROTEIN] REDUCTASE, CHLOROPLASTIC"/>
    <property type="match status" value="1"/>
</dbReference>
<dbReference type="EMBL" id="JBEYBF010000059">
    <property type="protein sequence ID" value="MEU1957250.1"/>
    <property type="molecule type" value="Genomic_DNA"/>
</dbReference>
<dbReference type="CDD" id="cd05233">
    <property type="entry name" value="SDR_c"/>
    <property type="match status" value="1"/>
</dbReference>
<reference evidence="2 3" key="1">
    <citation type="submission" date="2024-06" db="EMBL/GenBank/DDBJ databases">
        <title>The Natural Products Discovery Center: Release of the First 8490 Sequenced Strains for Exploring Actinobacteria Biosynthetic Diversity.</title>
        <authorList>
            <person name="Kalkreuter E."/>
            <person name="Kautsar S.A."/>
            <person name="Yang D."/>
            <person name="Bader C.D."/>
            <person name="Teijaro C.N."/>
            <person name="Fluegel L."/>
            <person name="Davis C.M."/>
            <person name="Simpson J.R."/>
            <person name="Lauterbach L."/>
            <person name="Steele A.D."/>
            <person name="Gui C."/>
            <person name="Meng S."/>
            <person name="Li G."/>
            <person name="Viehrig K."/>
            <person name="Ye F."/>
            <person name="Su P."/>
            <person name="Kiefer A.F."/>
            <person name="Nichols A."/>
            <person name="Cepeda A.J."/>
            <person name="Yan W."/>
            <person name="Fan B."/>
            <person name="Jiang Y."/>
            <person name="Adhikari A."/>
            <person name="Zheng C.-J."/>
            <person name="Schuster L."/>
            <person name="Cowan T.M."/>
            <person name="Smanski M.J."/>
            <person name="Chevrette M.G."/>
            <person name="De Carvalho L.P.S."/>
            <person name="Shen B."/>
        </authorList>
    </citation>
    <scope>NUCLEOTIDE SEQUENCE [LARGE SCALE GENOMIC DNA]</scope>
    <source>
        <strain evidence="2 3">NPDC019708</strain>
    </source>
</reference>
<dbReference type="Proteomes" id="UP001550628">
    <property type="component" value="Unassembled WGS sequence"/>
</dbReference>
<dbReference type="Pfam" id="PF13561">
    <property type="entry name" value="adh_short_C2"/>
    <property type="match status" value="1"/>
</dbReference>
<dbReference type="PRINTS" id="PR00081">
    <property type="entry name" value="GDHRDH"/>
</dbReference>
<dbReference type="Gene3D" id="3.40.50.720">
    <property type="entry name" value="NAD(P)-binding Rossmann-like Domain"/>
    <property type="match status" value="1"/>
</dbReference>
<dbReference type="PANTHER" id="PTHR42760">
    <property type="entry name" value="SHORT-CHAIN DEHYDROGENASES/REDUCTASES FAMILY MEMBER"/>
    <property type="match status" value="1"/>
</dbReference>
<evidence type="ECO:0000256" key="1">
    <source>
        <dbReference type="ARBA" id="ARBA00006484"/>
    </source>
</evidence>
<evidence type="ECO:0000313" key="2">
    <source>
        <dbReference type="EMBL" id="MEU1957250.1"/>
    </source>
</evidence>
<protein>
    <submittedName>
        <fullName evidence="2">3-oxoacyl-ACP reductase family protein</fullName>
        <ecNumber evidence="2">1.1.1.-</ecNumber>
    </submittedName>
</protein>
<keyword evidence="2" id="KW-0560">Oxidoreductase</keyword>